<dbReference type="Proteomes" id="UP001216390">
    <property type="component" value="Chromosome"/>
</dbReference>
<dbReference type="InterPro" id="IPR050682">
    <property type="entry name" value="ModA/WtpA"/>
</dbReference>
<dbReference type="GO" id="GO:0015689">
    <property type="term" value="P:molybdate ion transport"/>
    <property type="evidence" value="ECO:0007669"/>
    <property type="project" value="InterPro"/>
</dbReference>
<dbReference type="SUPFAM" id="SSF53850">
    <property type="entry name" value="Periplasmic binding protein-like II"/>
    <property type="match status" value="1"/>
</dbReference>
<evidence type="ECO:0000313" key="6">
    <source>
        <dbReference type="EMBL" id="WCO68636.1"/>
    </source>
</evidence>
<sequence>MTAPSVRPRRSASPGRALVAVAVALLLAACGTGDDAEADPAGSTTVPGDVGAAGAGADPAGGVRGTVTVFAAASLTDVFAEVATAFEEAHPEASVTFSFGPSSGLVTQVIEGAPADVVATASEATMDELVEADVLDGDPVPFATNGLEIAVPPGNPGDVEGLADLADEDLVVALCAEEVPCGTFARQALATAGVEPAIDSEEQDVRALLTKVAADEVDAGIVYRTDVVAAGDGVEGIAIPADDDVEATYPVAVPAGAGDVDAAHAFVDLLLSDEGRALLADAGFGPP</sequence>
<feature type="binding site" evidence="4">
    <location>
        <position position="102"/>
    </location>
    <ligand>
        <name>molybdate</name>
        <dbReference type="ChEBI" id="CHEBI:36264"/>
    </ligand>
</feature>
<feature type="binding site" evidence="4">
    <location>
        <position position="223"/>
    </location>
    <ligand>
        <name>molybdate</name>
        <dbReference type="ChEBI" id="CHEBI:36264"/>
    </ligand>
</feature>
<evidence type="ECO:0000256" key="3">
    <source>
        <dbReference type="ARBA" id="ARBA00022729"/>
    </source>
</evidence>
<comment type="similarity">
    <text evidence="1">Belongs to the bacterial solute-binding protein ModA family.</text>
</comment>
<dbReference type="GO" id="GO:0046872">
    <property type="term" value="F:metal ion binding"/>
    <property type="evidence" value="ECO:0007669"/>
    <property type="project" value="UniProtKB-KW"/>
</dbReference>
<dbReference type="RefSeq" id="WP_272738152.1">
    <property type="nucleotide sequence ID" value="NZ_CP116942.1"/>
</dbReference>
<name>A0AAE9YIL4_9ACTN</name>
<evidence type="ECO:0000256" key="5">
    <source>
        <dbReference type="SAM" id="SignalP"/>
    </source>
</evidence>
<gene>
    <name evidence="6" type="primary">modA</name>
    <name evidence="6" type="ORF">PO878_07825</name>
</gene>
<accession>A0AAE9YIL4</accession>
<evidence type="ECO:0000313" key="7">
    <source>
        <dbReference type="Proteomes" id="UP001216390"/>
    </source>
</evidence>
<keyword evidence="7" id="KW-1185">Reference proteome</keyword>
<keyword evidence="2 4" id="KW-0479">Metal-binding</keyword>
<reference evidence="6" key="1">
    <citation type="submission" date="2023-01" db="EMBL/GenBank/DDBJ databases">
        <title>The diversity of Class Acidimicrobiia in South China Sea sediment environments and the proposal of Iamia marina sp. nov., a novel species of the genus Iamia.</title>
        <authorList>
            <person name="He Y."/>
            <person name="Tian X."/>
        </authorList>
    </citation>
    <scope>NUCLEOTIDE SEQUENCE</scope>
    <source>
        <strain evidence="6">DSM 19957</strain>
    </source>
</reference>
<dbReference type="PIRSF" id="PIRSF004846">
    <property type="entry name" value="ModA"/>
    <property type="match status" value="1"/>
</dbReference>
<dbReference type="EMBL" id="CP116942">
    <property type="protein sequence ID" value="WCO68636.1"/>
    <property type="molecule type" value="Genomic_DNA"/>
</dbReference>
<proteinExistence type="inferred from homology"/>
<feature type="chain" id="PRO_5042203456" evidence="5">
    <location>
        <begin position="29"/>
        <end position="287"/>
    </location>
</feature>
<dbReference type="Gene3D" id="3.40.190.10">
    <property type="entry name" value="Periplasmic binding protein-like II"/>
    <property type="match status" value="2"/>
</dbReference>
<evidence type="ECO:0000256" key="4">
    <source>
        <dbReference type="PIRSR" id="PIRSR004846-1"/>
    </source>
</evidence>
<feature type="binding site" evidence="4">
    <location>
        <position position="74"/>
    </location>
    <ligand>
        <name>molybdate</name>
        <dbReference type="ChEBI" id="CHEBI:36264"/>
    </ligand>
</feature>
<evidence type="ECO:0000256" key="1">
    <source>
        <dbReference type="ARBA" id="ARBA00009175"/>
    </source>
</evidence>
<dbReference type="KEGG" id="ima:PO878_07825"/>
<protein>
    <submittedName>
        <fullName evidence="6">Molybdate ABC transporter substrate-binding protein</fullName>
    </submittedName>
</protein>
<dbReference type="PROSITE" id="PS51257">
    <property type="entry name" value="PROKAR_LIPOPROTEIN"/>
    <property type="match status" value="1"/>
</dbReference>
<dbReference type="PANTHER" id="PTHR30632">
    <property type="entry name" value="MOLYBDATE-BINDING PERIPLASMIC PROTEIN"/>
    <property type="match status" value="1"/>
</dbReference>
<dbReference type="PANTHER" id="PTHR30632:SF0">
    <property type="entry name" value="SULFATE-BINDING PROTEIN"/>
    <property type="match status" value="1"/>
</dbReference>
<dbReference type="Pfam" id="PF13531">
    <property type="entry name" value="SBP_bac_11"/>
    <property type="match status" value="1"/>
</dbReference>
<dbReference type="NCBIfam" id="TIGR01256">
    <property type="entry name" value="modA"/>
    <property type="match status" value="1"/>
</dbReference>
<dbReference type="GO" id="GO:0030973">
    <property type="term" value="F:molybdate ion binding"/>
    <property type="evidence" value="ECO:0007669"/>
    <property type="project" value="TreeGrafter"/>
</dbReference>
<evidence type="ECO:0000256" key="2">
    <source>
        <dbReference type="ARBA" id="ARBA00022723"/>
    </source>
</evidence>
<feature type="signal peptide" evidence="5">
    <location>
        <begin position="1"/>
        <end position="28"/>
    </location>
</feature>
<feature type="binding site" evidence="4">
    <location>
        <position position="205"/>
    </location>
    <ligand>
        <name>molybdate</name>
        <dbReference type="ChEBI" id="CHEBI:36264"/>
    </ligand>
</feature>
<dbReference type="AlphaFoldDB" id="A0AAE9YIL4"/>
<keyword evidence="3 5" id="KW-0732">Signal</keyword>
<keyword evidence="4" id="KW-0500">Molybdenum</keyword>
<organism evidence="6 7">
    <name type="scientific">Iamia majanohamensis</name>
    <dbReference type="NCBI Taxonomy" id="467976"/>
    <lineage>
        <taxon>Bacteria</taxon>
        <taxon>Bacillati</taxon>
        <taxon>Actinomycetota</taxon>
        <taxon>Acidimicrobiia</taxon>
        <taxon>Acidimicrobiales</taxon>
        <taxon>Iamiaceae</taxon>
        <taxon>Iamia</taxon>
    </lineage>
</organism>
<dbReference type="InterPro" id="IPR005950">
    <property type="entry name" value="ModA"/>
</dbReference>